<dbReference type="SUPFAM" id="SSF51161">
    <property type="entry name" value="Trimeric LpxA-like enzymes"/>
    <property type="match status" value="1"/>
</dbReference>
<dbReference type="InterPro" id="IPR056729">
    <property type="entry name" value="GMPPB_C"/>
</dbReference>
<dbReference type="Pfam" id="PF25087">
    <property type="entry name" value="GMPPB_C"/>
    <property type="match status" value="1"/>
</dbReference>
<feature type="domain" description="Mannose-1-phosphate guanyltransferase C-terminal" evidence="2">
    <location>
        <begin position="101"/>
        <end position="189"/>
    </location>
</feature>
<dbReference type="Gene3D" id="3.40.50.20">
    <property type="match status" value="1"/>
</dbReference>
<dbReference type="OrthoDB" id="9801697at2"/>
<dbReference type="InterPro" id="IPR011004">
    <property type="entry name" value="Trimer_LpxA-like_sf"/>
</dbReference>
<keyword evidence="4" id="KW-1185">Reference proteome</keyword>
<dbReference type="InterPro" id="IPR050179">
    <property type="entry name" value="Trans_hexapeptide_repeat"/>
</dbReference>
<sequence length="217" mass="23668">MQKKLLIIGGEGNGGVVASCIEDMTHRYDVNEWHIAGFINDYTDSVLEYPVVGKTDDIARFVNEGFFFSFAVHPIEKGLVRDRLFKKMTIPERQLATIVHPSSFIAQTATISSGAFIMSGCYIGHHTSIGKSAFIKANCSVFHHSKVGDLAHIVNGSTIGSYTEVGRASDVCMASTVLTKVKIGDFSVLGAKSLATRDIADREVHVGTPAKYFRHVE</sequence>
<evidence type="ECO:0000313" key="4">
    <source>
        <dbReference type="Proteomes" id="UP000193355"/>
    </source>
</evidence>
<feature type="domain" description="PglD N-terminal" evidence="1">
    <location>
        <begin position="4"/>
        <end position="70"/>
    </location>
</feature>
<dbReference type="Proteomes" id="UP000193355">
    <property type="component" value="Unassembled WGS sequence"/>
</dbReference>
<dbReference type="InterPro" id="IPR041561">
    <property type="entry name" value="PglD_N"/>
</dbReference>
<dbReference type="PANTHER" id="PTHR43300">
    <property type="entry name" value="ACETYLTRANSFERASE"/>
    <property type="match status" value="1"/>
</dbReference>
<gene>
    <name evidence="3" type="ORF">SAMN06275492_15810</name>
</gene>
<dbReference type="Pfam" id="PF17836">
    <property type="entry name" value="PglD_N"/>
    <property type="match status" value="1"/>
</dbReference>
<dbReference type="STRING" id="561720.SAMN06275492_15810"/>
<name>A0A1X7LEW5_9BACT</name>
<organism evidence="3 4">
    <name type="scientific">Dethiosulfovibrio salsuginis</name>
    <dbReference type="NCBI Taxonomy" id="561720"/>
    <lineage>
        <taxon>Bacteria</taxon>
        <taxon>Thermotogati</taxon>
        <taxon>Synergistota</taxon>
        <taxon>Synergistia</taxon>
        <taxon>Synergistales</taxon>
        <taxon>Dethiosulfovibrionaceae</taxon>
        <taxon>Dethiosulfovibrio</taxon>
    </lineage>
</organism>
<dbReference type="Gene3D" id="2.160.10.10">
    <property type="entry name" value="Hexapeptide repeat proteins"/>
    <property type="match status" value="1"/>
</dbReference>
<keyword evidence="3" id="KW-0808">Transferase</keyword>
<accession>A0A1X7LEW5</accession>
<evidence type="ECO:0000259" key="2">
    <source>
        <dbReference type="Pfam" id="PF25087"/>
    </source>
</evidence>
<dbReference type="AlphaFoldDB" id="A0A1X7LEW5"/>
<keyword evidence="3" id="KW-0012">Acyltransferase</keyword>
<evidence type="ECO:0000259" key="1">
    <source>
        <dbReference type="Pfam" id="PF17836"/>
    </source>
</evidence>
<dbReference type="PANTHER" id="PTHR43300:SF7">
    <property type="entry name" value="UDP-N-ACETYLBACILLOSAMINE N-ACETYLTRANSFERASE"/>
    <property type="match status" value="1"/>
</dbReference>
<dbReference type="GO" id="GO:0016746">
    <property type="term" value="F:acyltransferase activity"/>
    <property type="evidence" value="ECO:0007669"/>
    <property type="project" value="UniProtKB-KW"/>
</dbReference>
<protein>
    <submittedName>
        <fullName evidence="3">Sugar O-acyltransferase, sialic acid O-acetyltransferase NeuD family</fullName>
    </submittedName>
</protein>
<dbReference type="RefSeq" id="WP_085545730.1">
    <property type="nucleotide sequence ID" value="NZ_FXBB01000058.1"/>
</dbReference>
<proteinExistence type="predicted"/>
<reference evidence="4" key="1">
    <citation type="submission" date="2017-04" db="EMBL/GenBank/DDBJ databases">
        <authorList>
            <person name="Varghese N."/>
            <person name="Submissions S."/>
        </authorList>
    </citation>
    <scope>NUCLEOTIDE SEQUENCE [LARGE SCALE GENOMIC DNA]</scope>
    <source>
        <strain evidence="4">USBA 82</strain>
    </source>
</reference>
<dbReference type="EMBL" id="FXBB01000058">
    <property type="protein sequence ID" value="SMG51802.1"/>
    <property type="molecule type" value="Genomic_DNA"/>
</dbReference>
<evidence type="ECO:0000313" key="3">
    <source>
        <dbReference type="EMBL" id="SMG51802.1"/>
    </source>
</evidence>